<dbReference type="EMBL" id="SPQC01000037">
    <property type="protein sequence ID" value="TFU21204.1"/>
    <property type="molecule type" value="Genomic_DNA"/>
</dbReference>
<dbReference type="Proteomes" id="UP000297951">
    <property type="component" value="Unassembled WGS sequence"/>
</dbReference>
<evidence type="ECO:0000313" key="1">
    <source>
        <dbReference type="EMBL" id="TFU21204.1"/>
    </source>
</evidence>
<reference evidence="1 2" key="1">
    <citation type="submission" date="2019-03" db="EMBL/GenBank/DDBJ databases">
        <title>Diversity of the mouse oral microbiome.</title>
        <authorList>
            <person name="Joseph S."/>
            <person name="Aduse-Opoku J."/>
            <person name="Curtis M."/>
            <person name="Wade W."/>
            <person name="Hashim A."/>
        </authorList>
    </citation>
    <scope>NUCLEOTIDE SEQUENCE [LARGE SCALE GENOMIC DNA]</scope>
    <source>
        <strain evidence="2">irhom_31</strain>
    </source>
</reference>
<evidence type="ECO:0000313" key="2">
    <source>
        <dbReference type="Proteomes" id="UP000297951"/>
    </source>
</evidence>
<accession>A0A4Y9F2T6</accession>
<name>A0A4Y9F2T6_9MICC</name>
<proteinExistence type="predicted"/>
<gene>
    <name evidence="1" type="ORF">E4U03_09575</name>
</gene>
<protein>
    <submittedName>
        <fullName evidence="1">Uncharacterized protein</fullName>
    </submittedName>
</protein>
<sequence>MDKVVYVKVFFESQKEPCQYIFSGELEEIERIFSSALKHRSVLTLAVGKSGKTVLDMSKVLRFLITTDRYDFRTGLPTAREDKPTLTAGSISVLSR</sequence>
<dbReference type="RefSeq" id="WP_135013326.1">
    <property type="nucleotide sequence ID" value="NZ_JADGLK010000037.1"/>
</dbReference>
<comment type="caution">
    <text evidence="1">The sequence shown here is derived from an EMBL/GenBank/DDBJ whole genome shotgun (WGS) entry which is preliminary data.</text>
</comment>
<organism evidence="1 2">
    <name type="scientific">Rothia nasimurium</name>
    <dbReference type="NCBI Taxonomy" id="85336"/>
    <lineage>
        <taxon>Bacteria</taxon>
        <taxon>Bacillati</taxon>
        <taxon>Actinomycetota</taxon>
        <taxon>Actinomycetes</taxon>
        <taxon>Micrococcales</taxon>
        <taxon>Micrococcaceae</taxon>
        <taxon>Rothia</taxon>
    </lineage>
</organism>
<dbReference type="AlphaFoldDB" id="A0A4Y9F2T6"/>